<dbReference type="Pfam" id="PF00145">
    <property type="entry name" value="DNA_methylase"/>
    <property type="match status" value="1"/>
</dbReference>
<evidence type="ECO:0000256" key="1">
    <source>
        <dbReference type="ARBA" id="ARBA00022603"/>
    </source>
</evidence>
<dbReference type="STRING" id="1850252.LPB136_13400"/>
<evidence type="ECO:0000256" key="7">
    <source>
        <dbReference type="RuleBase" id="RU000416"/>
    </source>
</evidence>
<dbReference type="OrthoDB" id="32195at2"/>
<dbReference type="SUPFAM" id="SSF53335">
    <property type="entry name" value="S-adenosyl-L-methionine-dependent methyltransferases"/>
    <property type="match status" value="1"/>
</dbReference>
<evidence type="ECO:0000256" key="3">
    <source>
        <dbReference type="ARBA" id="ARBA00022691"/>
    </source>
</evidence>
<dbReference type="EMBL" id="CP018155">
    <property type="protein sequence ID" value="APG66307.1"/>
    <property type="molecule type" value="Genomic_DNA"/>
</dbReference>
<evidence type="ECO:0000313" key="9">
    <source>
        <dbReference type="EMBL" id="APG66307.1"/>
    </source>
</evidence>
<comment type="catalytic activity">
    <reaction evidence="5 8">
        <text>a 2'-deoxycytidine in DNA + S-adenosyl-L-methionine = a 5-methyl-2'-deoxycytidine in DNA + S-adenosyl-L-homocysteine + H(+)</text>
        <dbReference type="Rhea" id="RHEA:13681"/>
        <dbReference type="Rhea" id="RHEA-COMP:11369"/>
        <dbReference type="Rhea" id="RHEA-COMP:11370"/>
        <dbReference type="ChEBI" id="CHEBI:15378"/>
        <dbReference type="ChEBI" id="CHEBI:57856"/>
        <dbReference type="ChEBI" id="CHEBI:59789"/>
        <dbReference type="ChEBI" id="CHEBI:85452"/>
        <dbReference type="ChEBI" id="CHEBI:85454"/>
        <dbReference type="EC" id="2.1.1.37"/>
    </reaction>
</comment>
<keyword evidence="10" id="KW-1185">Reference proteome</keyword>
<gene>
    <name evidence="9" type="ORF">LPB136_13400</name>
</gene>
<dbReference type="PANTHER" id="PTHR10629">
    <property type="entry name" value="CYTOSINE-SPECIFIC METHYLTRANSFERASE"/>
    <property type="match status" value="1"/>
</dbReference>
<evidence type="ECO:0000256" key="8">
    <source>
        <dbReference type="RuleBase" id="RU000417"/>
    </source>
</evidence>
<proteinExistence type="inferred from homology"/>
<evidence type="ECO:0000256" key="5">
    <source>
        <dbReference type="ARBA" id="ARBA00047422"/>
    </source>
</evidence>
<dbReference type="PROSITE" id="PS51679">
    <property type="entry name" value="SAM_MT_C5"/>
    <property type="match status" value="1"/>
</dbReference>
<organism evidence="9 10">
    <name type="scientific">Tenacibaculum todarodis</name>
    <dbReference type="NCBI Taxonomy" id="1850252"/>
    <lineage>
        <taxon>Bacteria</taxon>
        <taxon>Pseudomonadati</taxon>
        <taxon>Bacteroidota</taxon>
        <taxon>Flavobacteriia</taxon>
        <taxon>Flavobacteriales</taxon>
        <taxon>Flavobacteriaceae</taxon>
        <taxon>Tenacibaculum</taxon>
    </lineage>
</organism>
<dbReference type="InterPro" id="IPR001525">
    <property type="entry name" value="C5_MeTfrase"/>
</dbReference>
<dbReference type="InterPro" id="IPR050390">
    <property type="entry name" value="C5-Methyltransferase"/>
</dbReference>
<protein>
    <recommendedName>
        <fullName evidence="8">Cytosine-specific methyltransferase</fullName>
        <ecNumber evidence="8">2.1.1.37</ecNumber>
    </recommendedName>
</protein>
<keyword evidence="3 6" id="KW-0949">S-adenosyl-L-methionine</keyword>
<evidence type="ECO:0000313" key="10">
    <source>
        <dbReference type="Proteomes" id="UP000181898"/>
    </source>
</evidence>
<evidence type="ECO:0000256" key="4">
    <source>
        <dbReference type="ARBA" id="ARBA00022747"/>
    </source>
</evidence>
<keyword evidence="2 6" id="KW-0808">Transferase</keyword>
<dbReference type="NCBIfam" id="TIGR00675">
    <property type="entry name" value="dcm"/>
    <property type="match status" value="1"/>
</dbReference>
<dbReference type="Proteomes" id="UP000181898">
    <property type="component" value="Chromosome"/>
</dbReference>
<dbReference type="REBASE" id="173518">
    <property type="entry name" value="M2.Tsp136ORF13395P"/>
</dbReference>
<reference evidence="9 10" key="1">
    <citation type="submission" date="2016-11" db="EMBL/GenBank/DDBJ databases">
        <title>Tenacibaculum sp. LPB0136, isolated from marine environment.</title>
        <authorList>
            <person name="Kim E."/>
            <person name="Yi H."/>
        </authorList>
    </citation>
    <scope>NUCLEOTIDE SEQUENCE [LARGE SCALE GENOMIC DNA]</scope>
    <source>
        <strain evidence="9 10">LPB0136</strain>
    </source>
</reference>
<dbReference type="Gene3D" id="3.90.120.10">
    <property type="entry name" value="DNA Methylase, subunit A, domain 2"/>
    <property type="match status" value="1"/>
</dbReference>
<dbReference type="InterPro" id="IPR018117">
    <property type="entry name" value="C5_DNA_meth_AS"/>
</dbReference>
<keyword evidence="4" id="KW-0680">Restriction system</keyword>
<dbReference type="InterPro" id="IPR031303">
    <property type="entry name" value="C5_meth_CS"/>
</dbReference>
<dbReference type="KEGG" id="ten:LPB136_13400"/>
<sequence>MQNKKLTFIDLFAGCGGLSEGFIMSEKYDAIAHVEWEIPMVRTLRNRLEKKWKHSKEESLRRVIHFDIQKTKELINGGWEEQTIGIFGKTNHEDVINNGLKGIVSGRKIDLVIGGPPCQAYSIAGRAQDKNSMRDDYRNFLFESFTKVVTEFQPSVFLFENVPGILSASPGGKKVTERIFEYFNEHGYDIKKPEDLRNVVLSASDFGVPQKRERVIIVGVKRGLNAENINLENIYTSINRQKIKAPKTLRQAIGHLPKFKPTKEIVKIKNRKFSHVPVEKGLIVEENHKPRFHNERDIKLFKEWVTKGMNRRSSSERLLFYNSLLGKNSKHGKYRSLEWDKPSQTILAHLQKDGLIFIHPDAEQARTITVKEAALIQSFPDDFKFSESMGYNYKMIGNAVPPLMAKKIAIGIAEVFDSIVHNVGLSN</sequence>
<evidence type="ECO:0000256" key="2">
    <source>
        <dbReference type="ARBA" id="ARBA00022679"/>
    </source>
</evidence>
<name>A0A1L3JMD9_9FLAO</name>
<dbReference type="GO" id="GO:0009307">
    <property type="term" value="P:DNA restriction-modification system"/>
    <property type="evidence" value="ECO:0007669"/>
    <property type="project" value="UniProtKB-KW"/>
</dbReference>
<dbReference type="PROSITE" id="PS00094">
    <property type="entry name" value="C5_MTASE_1"/>
    <property type="match status" value="1"/>
</dbReference>
<dbReference type="AlphaFoldDB" id="A0A1L3JMD9"/>
<keyword evidence="1 6" id="KW-0489">Methyltransferase</keyword>
<dbReference type="GO" id="GO:0003886">
    <property type="term" value="F:DNA (cytosine-5-)-methyltransferase activity"/>
    <property type="evidence" value="ECO:0007669"/>
    <property type="project" value="UniProtKB-EC"/>
</dbReference>
<dbReference type="Gene3D" id="3.40.50.150">
    <property type="entry name" value="Vaccinia Virus protein VP39"/>
    <property type="match status" value="1"/>
</dbReference>
<dbReference type="PROSITE" id="PS00095">
    <property type="entry name" value="C5_MTASE_2"/>
    <property type="match status" value="1"/>
</dbReference>
<dbReference type="InterPro" id="IPR029063">
    <property type="entry name" value="SAM-dependent_MTases_sf"/>
</dbReference>
<dbReference type="RefSeq" id="WP_072556821.1">
    <property type="nucleotide sequence ID" value="NZ_CP018155.1"/>
</dbReference>
<evidence type="ECO:0000256" key="6">
    <source>
        <dbReference type="PROSITE-ProRule" id="PRU01016"/>
    </source>
</evidence>
<dbReference type="PANTHER" id="PTHR10629:SF52">
    <property type="entry name" value="DNA (CYTOSINE-5)-METHYLTRANSFERASE 1"/>
    <property type="match status" value="1"/>
</dbReference>
<comment type="similarity">
    <text evidence="6 7">Belongs to the class I-like SAM-binding methyltransferase superfamily. C5-methyltransferase family.</text>
</comment>
<feature type="active site" evidence="6">
    <location>
        <position position="118"/>
    </location>
</feature>
<dbReference type="PRINTS" id="PR00105">
    <property type="entry name" value="C5METTRFRASE"/>
</dbReference>
<accession>A0A1L3JMD9</accession>
<dbReference type="GO" id="GO:0032259">
    <property type="term" value="P:methylation"/>
    <property type="evidence" value="ECO:0007669"/>
    <property type="project" value="UniProtKB-KW"/>
</dbReference>
<dbReference type="EC" id="2.1.1.37" evidence="8"/>